<dbReference type="EMBL" id="JACSCY010000005">
    <property type="protein sequence ID" value="MBC6611155.1"/>
    <property type="molecule type" value="Genomic_DNA"/>
</dbReference>
<dbReference type="InterPro" id="IPR012910">
    <property type="entry name" value="Plug_dom"/>
</dbReference>
<dbReference type="Gene3D" id="2.170.130.10">
    <property type="entry name" value="TonB-dependent receptor, plug domain"/>
    <property type="match status" value="1"/>
</dbReference>
<keyword evidence="2" id="KW-0813">Transport</keyword>
<comment type="similarity">
    <text evidence="2">Belongs to the TonB-dependent receptor family.</text>
</comment>
<evidence type="ECO:0000259" key="5">
    <source>
        <dbReference type="Pfam" id="PF07715"/>
    </source>
</evidence>
<feature type="region of interest" description="Disordered" evidence="3">
    <location>
        <begin position="695"/>
        <end position="718"/>
    </location>
</feature>
<evidence type="ECO:0000256" key="1">
    <source>
        <dbReference type="ARBA" id="ARBA00022729"/>
    </source>
</evidence>
<name>A0ABR7MK98_9BACT</name>
<dbReference type="NCBIfam" id="TIGR04056">
    <property type="entry name" value="OMP_RagA_SusC"/>
    <property type="match status" value="1"/>
</dbReference>
<gene>
    <name evidence="6" type="ORF">H8B15_09490</name>
</gene>
<dbReference type="RefSeq" id="WP_187319431.1">
    <property type="nucleotide sequence ID" value="NZ_JACSCY010000005.1"/>
</dbReference>
<evidence type="ECO:0000256" key="3">
    <source>
        <dbReference type="SAM" id="MobiDB-lite"/>
    </source>
</evidence>
<feature type="signal peptide" evidence="4">
    <location>
        <begin position="1"/>
        <end position="18"/>
    </location>
</feature>
<organism evidence="6 7">
    <name type="scientific">Hymenobacter citatus</name>
    <dbReference type="NCBI Taxonomy" id="2763506"/>
    <lineage>
        <taxon>Bacteria</taxon>
        <taxon>Pseudomonadati</taxon>
        <taxon>Bacteroidota</taxon>
        <taxon>Cytophagia</taxon>
        <taxon>Cytophagales</taxon>
        <taxon>Hymenobacteraceae</taxon>
        <taxon>Hymenobacter</taxon>
    </lineage>
</organism>
<keyword evidence="2" id="KW-1134">Transmembrane beta strand</keyword>
<evidence type="ECO:0000313" key="7">
    <source>
        <dbReference type="Proteomes" id="UP000622017"/>
    </source>
</evidence>
<dbReference type="InterPro" id="IPR023996">
    <property type="entry name" value="TonB-dep_OMP_SusC/RagA"/>
</dbReference>
<keyword evidence="2" id="KW-0998">Cell outer membrane</keyword>
<comment type="caution">
    <text evidence="6">The sequence shown here is derived from an EMBL/GenBank/DDBJ whole genome shotgun (WGS) entry which is preliminary data.</text>
</comment>
<keyword evidence="1 4" id="KW-0732">Signal</keyword>
<feature type="chain" id="PRO_5047287950" evidence="4">
    <location>
        <begin position="19"/>
        <end position="878"/>
    </location>
</feature>
<feature type="domain" description="TonB-dependent receptor plug" evidence="5">
    <location>
        <begin position="72"/>
        <end position="180"/>
    </location>
</feature>
<dbReference type="InterPro" id="IPR037066">
    <property type="entry name" value="Plug_dom_sf"/>
</dbReference>
<dbReference type="SUPFAM" id="SSF56935">
    <property type="entry name" value="Porins"/>
    <property type="match status" value="1"/>
</dbReference>
<protein>
    <submittedName>
        <fullName evidence="6">SusC/RagA family TonB-linked outer membrane protein</fullName>
    </submittedName>
</protein>
<reference evidence="6 7" key="1">
    <citation type="submission" date="2020-08" db="EMBL/GenBank/DDBJ databases">
        <title>Hymenobacter sp.</title>
        <authorList>
            <person name="Kim M.K."/>
        </authorList>
    </citation>
    <scope>NUCLEOTIDE SEQUENCE [LARGE SCALE GENOMIC DNA]</scope>
    <source>
        <strain evidence="6 7">BT507</strain>
    </source>
</reference>
<evidence type="ECO:0000256" key="4">
    <source>
        <dbReference type="SAM" id="SignalP"/>
    </source>
</evidence>
<dbReference type="Proteomes" id="UP000622017">
    <property type="component" value="Unassembled WGS sequence"/>
</dbReference>
<evidence type="ECO:0000256" key="2">
    <source>
        <dbReference type="PROSITE-ProRule" id="PRU01360"/>
    </source>
</evidence>
<accession>A0ABR7MK98</accession>
<dbReference type="PROSITE" id="PS52016">
    <property type="entry name" value="TONB_DEPENDENT_REC_3"/>
    <property type="match status" value="1"/>
</dbReference>
<keyword evidence="7" id="KW-1185">Reference proteome</keyword>
<evidence type="ECO:0000313" key="6">
    <source>
        <dbReference type="EMBL" id="MBC6611155.1"/>
    </source>
</evidence>
<keyword evidence="2" id="KW-0812">Transmembrane</keyword>
<proteinExistence type="inferred from homology"/>
<dbReference type="PANTHER" id="PTHR30069">
    <property type="entry name" value="TONB-DEPENDENT OUTER MEMBRANE RECEPTOR"/>
    <property type="match status" value="1"/>
</dbReference>
<comment type="subcellular location">
    <subcellularLocation>
        <location evidence="2">Cell outer membrane</location>
        <topology evidence="2">Multi-pass membrane protein</topology>
    </subcellularLocation>
</comment>
<sequence length="878" mass="97364">MRPLLLFGLLCTAAPILAQQPDTLASRRVAVVIPTIADSLVLSSTDSSRASFIDRIQGVIIERKRSFPFLPIQEQLRQTAGVQVTPYSGAPGAQVVVRIRGAASFANNAQPLYVVDGMPVFQRAFRLGIIGIAYSDALPEIRELDTNPLLHIPTEDIEQVEVLKGAFETAQYGSQGINGVIRITTRQGRTGPLRVQYTGYGGVQQARYRYELLDARQYAILANDAARNDGEPPRFSAAEVDALGRGTDWEEEMLRTAAVQEHHLSLTGGTSTTHYYTGIDYLGQQGIVLNSNLRRYAVRANVDQQLGQRLHVALRGNLSKTQRHVPYYYALQSALYERPTRTAQDTTNQRYLMNPLREARERYQTPHQQRLLAQLDVQYRLATGLTLEVLGGLERATQRSQSYQSALYSAAGKNGDITSIYKQWIANPALHYNRSFAGDRHAVTASVEAIRQQQSATDDLRGYMPGTPVVNLQYSTSEIGSLFYRFTGGYTFAERYQVQGSVRHDVLATFSADDRKFWLPGAQVMWHADKEAFLRDNATISKLNAWVGWGYTSGAGIVGRNAYAWSIASFPAGATNEPLLLRERSRQLDAGLSLGLWQHQLNVTLQGYTRRTVDDKLSSFREMPGALYNKGLELSVDGGWRLGAVQGSTTLAGAINRSRYQATPSSTPSRYEQAVYNKPLSTFYGLHYLGVDDSGRPRFTEDNSSTPQDEGWQPHGSGLPRQLLTLTQQIQYKRFALNMQADAMLGYQVQNAQLSRLDVPLGVYNATTRVLDRWTPTNTTTDVPQASQQLSVLSFSDYGLQSGNHVRLTAVTLSYPVWQRAARSASVWVGGQNLLVLTRYRGYDPNVSSFGSDGTQAGFDISAYPTARTFLLGVRATL</sequence>
<dbReference type="InterPro" id="IPR039426">
    <property type="entry name" value="TonB-dep_rcpt-like"/>
</dbReference>
<dbReference type="PANTHER" id="PTHR30069:SF29">
    <property type="entry name" value="HEMOGLOBIN AND HEMOGLOBIN-HAPTOGLOBIN-BINDING PROTEIN 1-RELATED"/>
    <property type="match status" value="1"/>
</dbReference>
<dbReference type="Pfam" id="PF07715">
    <property type="entry name" value="Plug"/>
    <property type="match status" value="1"/>
</dbReference>
<keyword evidence="2" id="KW-0472">Membrane</keyword>